<accession>U2Q1Q8</accession>
<organism evidence="1 2">
    <name type="scientific">Propionibacterium acidifaciens F0233</name>
    <dbReference type="NCBI Taxonomy" id="553198"/>
    <lineage>
        <taxon>Bacteria</taxon>
        <taxon>Bacillati</taxon>
        <taxon>Actinomycetota</taxon>
        <taxon>Actinomycetes</taxon>
        <taxon>Propionibacteriales</taxon>
        <taxon>Propionibacteriaceae</taxon>
        <taxon>Propionibacterium</taxon>
    </lineage>
</organism>
<protein>
    <submittedName>
        <fullName evidence="1">Uncharacterized protein</fullName>
    </submittedName>
</protein>
<keyword evidence="2" id="KW-1185">Reference proteome</keyword>
<name>U2Q1Q8_9ACTN</name>
<proteinExistence type="predicted"/>
<evidence type="ECO:0000313" key="1">
    <source>
        <dbReference type="EMBL" id="ERK49934.1"/>
    </source>
</evidence>
<comment type="caution">
    <text evidence="1">The sequence shown here is derived from an EMBL/GenBank/DDBJ whole genome shotgun (WGS) entry which is preliminary data.</text>
</comment>
<dbReference type="EMBL" id="ACVN02000317">
    <property type="protein sequence ID" value="ERK49934.1"/>
    <property type="molecule type" value="Genomic_DNA"/>
</dbReference>
<reference evidence="1" key="1">
    <citation type="submission" date="2013-08" db="EMBL/GenBank/DDBJ databases">
        <authorList>
            <person name="Durkin A.S."/>
            <person name="Haft D.R."/>
            <person name="McCorrison J."/>
            <person name="Torralba M."/>
            <person name="Gillis M."/>
            <person name="Haft D.H."/>
            <person name="Methe B."/>
            <person name="Sutton G."/>
            <person name="Nelson K.E."/>
        </authorList>
    </citation>
    <scope>NUCLEOTIDE SEQUENCE [LARGE SCALE GENOMIC DNA]</scope>
    <source>
        <strain evidence="1">F0233</strain>
    </source>
</reference>
<gene>
    <name evidence="1" type="ORF">HMPREF0682_2330</name>
</gene>
<dbReference type="AlphaFoldDB" id="U2Q1Q8"/>
<sequence length="42" mass="4514">MFDAEHQTDSSYQMLLRLCGLSLELPRTSSTSAATSRPSPGA</sequence>
<evidence type="ECO:0000313" key="2">
    <source>
        <dbReference type="Proteomes" id="UP000017052"/>
    </source>
</evidence>
<dbReference type="Proteomes" id="UP000017052">
    <property type="component" value="Unassembled WGS sequence"/>
</dbReference>